<accession>A0A6I4VY07</accession>
<dbReference type="InterPro" id="IPR021309">
    <property type="entry name" value="YgaP-like_TM"/>
</dbReference>
<reference evidence="2 3" key="1">
    <citation type="submission" date="2019-12" db="EMBL/GenBank/DDBJ databases">
        <title>Whole-genome analyses of novel actinobacteria.</title>
        <authorList>
            <person name="Sahin N."/>
            <person name="Saygin H."/>
        </authorList>
    </citation>
    <scope>NUCLEOTIDE SEQUENCE [LARGE SCALE GENOMIC DNA]</scope>
    <source>
        <strain evidence="2 3">KC615</strain>
    </source>
</reference>
<organism evidence="2 3">
    <name type="scientific">Shimazuella alba</name>
    <dbReference type="NCBI Taxonomy" id="2690964"/>
    <lineage>
        <taxon>Bacteria</taxon>
        <taxon>Bacillati</taxon>
        <taxon>Bacillota</taxon>
        <taxon>Bacilli</taxon>
        <taxon>Bacillales</taxon>
        <taxon>Thermoactinomycetaceae</taxon>
        <taxon>Shimazuella</taxon>
    </lineage>
</organism>
<sequence length="66" mass="7284">MKPNLNTVEAIMRITCGLTGLAWGTAKMSRRCWSPIGIMITMMSAMKVAEGVTKFCPLKALYNESE</sequence>
<dbReference type="EMBL" id="WUUL01000016">
    <property type="protein sequence ID" value="MXQ55621.1"/>
    <property type="molecule type" value="Genomic_DNA"/>
</dbReference>
<comment type="caution">
    <text evidence="2">The sequence shown here is derived from an EMBL/GenBank/DDBJ whole genome shotgun (WGS) entry which is preliminary data.</text>
</comment>
<keyword evidence="3" id="KW-1185">Reference proteome</keyword>
<dbReference type="RefSeq" id="WP_160802968.1">
    <property type="nucleotide sequence ID" value="NZ_WUUL01000016.1"/>
</dbReference>
<gene>
    <name evidence="2" type="ORF">GSM42_18210</name>
</gene>
<proteinExistence type="predicted"/>
<evidence type="ECO:0000259" key="1">
    <source>
        <dbReference type="Pfam" id="PF11127"/>
    </source>
</evidence>
<evidence type="ECO:0000313" key="3">
    <source>
        <dbReference type="Proteomes" id="UP000430692"/>
    </source>
</evidence>
<dbReference type="Proteomes" id="UP000430692">
    <property type="component" value="Unassembled WGS sequence"/>
</dbReference>
<feature type="domain" description="Inner membrane protein YgaP-like transmembrane" evidence="1">
    <location>
        <begin position="1"/>
        <end position="61"/>
    </location>
</feature>
<evidence type="ECO:0000313" key="2">
    <source>
        <dbReference type="EMBL" id="MXQ55621.1"/>
    </source>
</evidence>
<dbReference type="AlphaFoldDB" id="A0A6I4VY07"/>
<dbReference type="Pfam" id="PF11127">
    <property type="entry name" value="YgaP-like_TM"/>
    <property type="match status" value="1"/>
</dbReference>
<name>A0A6I4VY07_9BACL</name>
<protein>
    <submittedName>
        <fullName evidence="2">DUF2892 domain-containing protein</fullName>
    </submittedName>
</protein>